<organism evidence="3 6">
    <name type="scientific">Aliarcobacter cryaerophilus</name>
    <dbReference type="NCBI Taxonomy" id="28198"/>
    <lineage>
        <taxon>Bacteria</taxon>
        <taxon>Pseudomonadati</taxon>
        <taxon>Campylobacterota</taxon>
        <taxon>Epsilonproteobacteria</taxon>
        <taxon>Campylobacterales</taxon>
        <taxon>Arcobacteraceae</taxon>
        <taxon>Aliarcobacter</taxon>
    </lineage>
</organism>
<reference evidence="3 6" key="1">
    <citation type="submission" date="2017-04" db="EMBL/GenBank/DDBJ databases">
        <title>Accumulation and expression of multiple antibiotic resistance genes in Arcobacter cryaerophilus that thrives in sewage.</title>
        <authorList>
            <person name="Millar J.A."/>
            <person name="Raghavan R."/>
        </authorList>
    </citation>
    <scope>NUCLEOTIDE SEQUENCE [LARGE SCALE GENOMIC DNA]</scope>
    <source>
        <strain evidence="3 6">AZT-1</strain>
    </source>
</reference>
<dbReference type="PROSITE" id="PS51352">
    <property type="entry name" value="THIOREDOXIN_2"/>
    <property type="match status" value="1"/>
</dbReference>
<dbReference type="Pfam" id="PF08534">
    <property type="entry name" value="Redoxin"/>
    <property type="match status" value="1"/>
</dbReference>
<dbReference type="EMBL" id="CP099556">
    <property type="protein sequence ID" value="UYF42309.1"/>
    <property type="molecule type" value="Genomic_DNA"/>
</dbReference>
<dbReference type="Proteomes" id="UP000192599">
    <property type="component" value="Unassembled WGS sequence"/>
</dbReference>
<reference evidence="4 7" key="2">
    <citation type="submission" date="2017-09" db="EMBL/GenBank/DDBJ databases">
        <title>Reassesment of A. cryaerophilus.</title>
        <authorList>
            <person name="Perez-Cataluna A."/>
            <person name="Collado L."/>
            <person name="Salgado O."/>
            <person name="Lefinanco V."/>
            <person name="Figueras M.J."/>
        </authorList>
    </citation>
    <scope>NUCLEOTIDE SEQUENCE [LARGE SCALE GENOMIC DNA]</scope>
    <source>
        <strain evidence="4 7">LMG 9861</strain>
    </source>
</reference>
<dbReference type="AlphaFoldDB" id="A0A1V9VC55"/>
<evidence type="ECO:0000313" key="4">
    <source>
        <dbReference type="EMBL" id="PRM88409.1"/>
    </source>
</evidence>
<dbReference type="Proteomes" id="UP000239065">
    <property type="component" value="Unassembled WGS sequence"/>
</dbReference>
<gene>
    <name evidence="3" type="ORF">AS859_04335</name>
    <name evidence="4" type="ORF">CJ669_04270</name>
    <name evidence="5" type="ORF">NGX11_05220</name>
</gene>
<proteinExistence type="predicted"/>
<dbReference type="InterPro" id="IPR013740">
    <property type="entry name" value="Redoxin"/>
</dbReference>
<dbReference type="Proteomes" id="UP001164100">
    <property type="component" value="Chromosome"/>
</dbReference>
<keyword evidence="1" id="KW-0732">Signal</keyword>
<accession>A0A1V9VC55</accession>
<evidence type="ECO:0000313" key="5">
    <source>
        <dbReference type="EMBL" id="UYF42309.1"/>
    </source>
</evidence>
<dbReference type="PROSITE" id="PS51257">
    <property type="entry name" value="PROKAR_LIPOPROTEIN"/>
    <property type="match status" value="1"/>
</dbReference>
<name>A0A1V9VC55_9BACT</name>
<dbReference type="InterPro" id="IPR050553">
    <property type="entry name" value="Thioredoxin_ResA/DsbE_sf"/>
</dbReference>
<sequence length="189" mass="21653">MKKVLIIVLSSFVFLFTACDSSSSIDAKSLAKTKIEAEKKEFEPTSFVLLTTDEKFIGFKTSKDGLDFDEFKGKKAVIVDIFATWCPPCIETIPKLREIKDKYSDSLEIVSVLFQDEKTVEQMKEFIKEYQINYPITMGEENQKLADELGVTKVPEMFLFSKSGKFIHKFVGNVPKEELEKYLKIAMEN</sequence>
<dbReference type="InterPro" id="IPR036249">
    <property type="entry name" value="Thioredoxin-like_sf"/>
</dbReference>
<evidence type="ECO:0000313" key="7">
    <source>
        <dbReference type="Proteomes" id="UP000239065"/>
    </source>
</evidence>
<dbReference type="Gene3D" id="3.40.30.10">
    <property type="entry name" value="Glutaredoxin"/>
    <property type="match status" value="1"/>
</dbReference>
<dbReference type="SUPFAM" id="SSF52833">
    <property type="entry name" value="Thioredoxin-like"/>
    <property type="match status" value="1"/>
</dbReference>
<evidence type="ECO:0000256" key="1">
    <source>
        <dbReference type="SAM" id="SignalP"/>
    </source>
</evidence>
<dbReference type="CDD" id="cd02966">
    <property type="entry name" value="TlpA_like_family"/>
    <property type="match status" value="1"/>
</dbReference>
<dbReference type="InterPro" id="IPR013766">
    <property type="entry name" value="Thioredoxin_domain"/>
</dbReference>
<dbReference type="RefSeq" id="WP_066222310.1">
    <property type="nucleotide sequence ID" value="NZ_CP060694.1"/>
</dbReference>
<evidence type="ECO:0000313" key="3">
    <source>
        <dbReference type="EMBL" id="OQR41671.1"/>
    </source>
</evidence>
<dbReference type="PANTHER" id="PTHR42852:SF13">
    <property type="entry name" value="PROTEIN DIPZ"/>
    <property type="match status" value="1"/>
</dbReference>
<dbReference type="EMBL" id="NXGJ01000003">
    <property type="protein sequence ID" value="PRM88409.1"/>
    <property type="molecule type" value="Genomic_DNA"/>
</dbReference>
<reference evidence="5" key="3">
    <citation type="journal article" date="2022" name="Front. Microbiol.">
        <title>Species classification and novel plasmid identifications in Arcobacter cryaerophilus and Arcobacter cryaerophilus-like organisms.</title>
        <authorList>
            <person name="Zhou G."/>
            <person name="Wang M."/>
            <person name="Wang H."/>
            <person name="Chen X."/>
            <person name="Gu Y."/>
            <person name="Shao Z."/>
            <person name="Zhang J."/>
            <person name="Zhang M."/>
        </authorList>
    </citation>
    <scope>NUCLEOTIDE SEQUENCE</scope>
    <source>
        <strain evidence="5">ICDCAC48</strain>
    </source>
</reference>
<feature type="domain" description="Thioredoxin" evidence="2">
    <location>
        <begin position="38"/>
        <end position="188"/>
    </location>
</feature>
<evidence type="ECO:0000313" key="6">
    <source>
        <dbReference type="Proteomes" id="UP000192599"/>
    </source>
</evidence>
<protein>
    <submittedName>
        <fullName evidence="3">Thioredoxin</fullName>
    </submittedName>
    <submittedName>
        <fullName evidence="4">TlpA family protein disulfide reductase</fullName>
    </submittedName>
</protein>
<feature type="signal peptide" evidence="1">
    <location>
        <begin position="1"/>
        <end position="18"/>
    </location>
</feature>
<evidence type="ECO:0000259" key="2">
    <source>
        <dbReference type="PROSITE" id="PS51352"/>
    </source>
</evidence>
<dbReference type="GO" id="GO:0016491">
    <property type="term" value="F:oxidoreductase activity"/>
    <property type="evidence" value="ECO:0007669"/>
    <property type="project" value="InterPro"/>
</dbReference>
<dbReference type="PANTHER" id="PTHR42852">
    <property type="entry name" value="THIOL:DISULFIDE INTERCHANGE PROTEIN DSBE"/>
    <property type="match status" value="1"/>
</dbReference>
<dbReference type="EMBL" id="LNTC01000036">
    <property type="protein sequence ID" value="OQR41671.1"/>
    <property type="molecule type" value="Genomic_DNA"/>
</dbReference>
<feature type="chain" id="PRO_5040575675" evidence="1">
    <location>
        <begin position="19"/>
        <end position="189"/>
    </location>
</feature>